<protein>
    <submittedName>
        <fullName evidence="2">Uncharacterized protein</fullName>
    </submittedName>
</protein>
<evidence type="ECO:0000256" key="1">
    <source>
        <dbReference type="SAM" id="MobiDB-lite"/>
    </source>
</evidence>
<keyword evidence="3" id="KW-1185">Reference proteome</keyword>
<organism evidence="2 3">
    <name type="scientific">Paspalum notatum var. saurae</name>
    <dbReference type="NCBI Taxonomy" id="547442"/>
    <lineage>
        <taxon>Eukaryota</taxon>
        <taxon>Viridiplantae</taxon>
        <taxon>Streptophyta</taxon>
        <taxon>Embryophyta</taxon>
        <taxon>Tracheophyta</taxon>
        <taxon>Spermatophyta</taxon>
        <taxon>Magnoliopsida</taxon>
        <taxon>Liliopsida</taxon>
        <taxon>Poales</taxon>
        <taxon>Poaceae</taxon>
        <taxon>PACMAD clade</taxon>
        <taxon>Panicoideae</taxon>
        <taxon>Andropogonodae</taxon>
        <taxon>Paspaleae</taxon>
        <taxon>Paspalinae</taxon>
        <taxon>Paspalum</taxon>
    </lineage>
</organism>
<feature type="compositionally biased region" description="Basic and acidic residues" evidence="1">
    <location>
        <begin position="93"/>
        <end position="134"/>
    </location>
</feature>
<feature type="region of interest" description="Disordered" evidence="1">
    <location>
        <begin position="200"/>
        <end position="222"/>
    </location>
</feature>
<sequence>PRAALRVAAVSTRNPYPNPSWPFHFFAQSLPRRSPPRLLRRRRHPRARAPARCQTPKDGNFHISSPLQLHDHPTEQRASSDQHHKAAPASDELPSKEHADDTAGLESEARLARRRRLQGEAHRSRGAGERDRRARGQLHPGRGRGCRPRPALLLPRRRVLHVRRQGPGGLHRPVGPVVPRRRPGRRRVRAHLRRVPDVRLRHPDAQGGRPVLAPRSHVISNS</sequence>
<reference evidence="2 3" key="1">
    <citation type="submission" date="2024-02" db="EMBL/GenBank/DDBJ databases">
        <title>High-quality chromosome-scale genome assembly of Pensacola bahiagrass (Paspalum notatum Flugge var. saurae).</title>
        <authorList>
            <person name="Vega J.M."/>
            <person name="Podio M."/>
            <person name="Orjuela J."/>
            <person name="Siena L.A."/>
            <person name="Pessino S.C."/>
            <person name="Combes M.C."/>
            <person name="Mariac C."/>
            <person name="Albertini E."/>
            <person name="Pupilli F."/>
            <person name="Ortiz J.P.A."/>
            <person name="Leblanc O."/>
        </authorList>
    </citation>
    <scope>NUCLEOTIDE SEQUENCE [LARGE SCALE GENOMIC DNA]</scope>
    <source>
        <strain evidence="2">R1</strain>
        <tissue evidence="2">Leaf</tissue>
    </source>
</reference>
<dbReference type="Proteomes" id="UP001341281">
    <property type="component" value="Chromosome 07"/>
</dbReference>
<feature type="non-terminal residue" evidence="2">
    <location>
        <position position="1"/>
    </location>
</feature>
<evidence type="ECO:0000313" key="3">
    <source>
        <dbReference type="Proteomes" id="UP001341281"/>
    </source>
</evidence>
<feature type="compositionally biased region" description="Basic residues" evidence="1">
    <location>
        <begin position="135"/>
        <end position="147"/>
    </location>
</feature>
<feature type="compositionally biased region" description="Basic and acidic residues" evidence="1">
    <location>
        <begin position="69"/>
        <end position="84"/>
    </location>
</feature>
<name>A0AAQ3U8S0_PASNO</name>
<feature type="compositionally biased region" description="Basic residues" evidence="1">
    <location>
        <begin position="34"/>
        <end position="49"/>
    </location>
</feature>
<proteinExistence type="predicted"/>
<dbReference type="EMBL" id="CP144751">
    <property type="protein sequence ID" value="WVZ85535.1"/>
    <property type="molecule type" value="Genomic_DNA"/>
</dbReference>
<dbReference type="AlphaFoldDB" id="A0AAQ3U8S0"/>
<accession>A0AAQ3U8S0</accession>
<evidence type="ECO:0000313" key="2">
    <source>
        <dbReference type="EMBL" id="WVZ85535.1"/>
    </source>
</evidence>
<gene>
    <name evidence="2" type="ORF">U9M48_032452</name>
</gene>
<feature type="region of interest" description="Disordered" evidence="1">
    <location>
        <begin position="1"/>
        <end position="150"/>
    </location>
</feature>